<feature type="compositionally biased region" description="Acidic residues" evidence="1">
    <location>
        <begin position="781"/>
        <end position="791"/>
    </location>
</feature>
<accession>A0A166W1F5</accession>
<evidence type="ECO:0000256" key="1">
    <source>
        <dbReference type="SAM" id="MobiDB-lite"/>
    </source>
</evidence>
<feature type="compositionally biased region" description="Acidic residues" evidence="1">
    <location>
        <begin position="286"/>
        <end position="298"/>
    </location>
</feature>
<name>A0A166W1F5_9AGAM</name>
<feature type="compositionally biased region" description="Basic residues" evidence="1">
    <location>
        <begin position="235"/>
        <end position="250"/>
    </location>
</feature>
<feature type="compositionally biased region" description="Basic and acidic residues" evidence="1">
    <location>
        <begin position="751"/>
        <end position="770"/>
    </location>
</feature>
<feature type="compositionally biased region" description="Basic residues" evidence="1">
    <location>
        <begin position="194"/>
        <end position="205"/>
    </location>
</feature>
<feature type="compositionally biased region" description="Low complexity" evidence="1">
    <location>
        <begin position="560"/>
        <end position="573"/>
    </location>
</feature>
<dbReference type="OrthoDB" id="3047765at2759"/>
<feature type="compositionally biased region" description="Basic and acidic residues" evidence="1">
    <location>
        <begin position="506"/>
        <end position="517"/>
    </location>
</feature>
<evidence type="ECO:0000313" key="2">
    <source>
        <dbReference type="EMBL" id="KZP33284.1"/>
    </source>
</evidence>
<organism evidence="2 3">
    <name type="scientific">Athelia psychrophila</name>
    <dbReference type="NCBI Taxonomy" id="1759441"/>
    <lineage>
        <taxon>Eukaryota</taxon>
        <taxon>Fungi</taxon>
        <taxon>Dikarya</taxon>
        <taxon>Basidiomycota</taxon>
        <taxon>Agaricomycotina</taxon>
        <taxon>Agaricomycetes</taxon>
        <taxon>Agaricomycetidae</taxon>
        <taxon>Atheliales</taxon>
        <taxon>Atheliaceae</taxon>
        <taxon>Athelia</taxon>
    </lineage>
</organism>
<protein>
    <submittedName>
        <fullName evidence="2">Uncharacterized protein</fullName>
    </submittedName>
</protein>
<feature type="region of interest" description="Disordered" evidence="1">
    <location>
        <begin position="92"/>
        <end position="791"/>
    </location>
</feature>
<dbReference type="AlphaFoldDB" id="A0A166W1F5"/>
<feature type="compositionally biased region" description="Basic and acidic residues" evidence="1">
    <location>
        <begin position="167"/>
        <end position="186"/>
    </location>
</feature>
<reference evidence="2 3" key="1">
    <citation type="journal article" date="2016" name="Mol. Biol. Evol.">
        <title>Comparative Genomics of Early-Diverging Mushroom-Forming Fungi Provides Insights into the Origins of Lignocellulose Decay Capabilities.</title>
        <authorList>
            <person name="Nagy L.G."/>
            <person name="Riley R."/>
            <person name="Tritt A."/>
            <person name="Adam C."/>
            <person name="Daum C."/>
            <person name="Floudas D."/>
            <person name="Sun H."/>
            <person name="Yadav J.S."/>
            <person name="Pangilinan J."/>
            <person name="Larsson K.H."/>
            <person name="Matsuura K."/>
            <person name="Barry K."/>
            <person name="Labutti K."/>
            <person name="Kuo R."/>
            <person name="Ohm R.A."/>
            <person name="Bhattacharya S.S."/>
            <person name="Shirouzu T."/>
            <person name="Yoshinaga Y."/>
            <person name="Martin F.M."/>
            <person name="Grigoriev I.V."/>
            <person name="Hibbett D.S."/>
        </authorList>
    </citation>
    <scope>NUCLEOTIDE SEQUENCE [LARGE SCALE GENOMIC DNA]</scope>
    <source>
        <strain evidence="2 3">CBS 109695</strain>
    </source>
</reference>
<feature type="compositionally biased region" description="Basic residues" evidence="1">
    <location>
        <begin position="269"/>
        <end position="279"/>
    </location>
</feature>
<proteinExistence type="predicted"/>
<dbReference type="STRING" id="436010.A0A166W1F5"/>
<keyword evidence="3" id="KW-1185">Reference proteome</keyword>
<feature type="region of interest" description="Disordered" evidence="1">
    <location>
        <begin position="55"/>
        <end position="75"/>
    </location>
</feature>
<sequence length="791" mass="84038">MPDCRSAGVPDFPFQMFPAQTLSPKTAALWPHPEPSIARGRAILMLVVPAAVEESRAARQQRQQSRVRDRGGIFVPPENNALLDFLLARTVTGESPSKANARRESLRPRAGSSPVREDGKGKGRAVGSEDEEGADAATGMSNPTRRKSGRVVGPGHGQPVPGPSRGAAEDGARSEQARTKGEENDKYAPSAPKPKPRSRAAKGKTKVKEAPKNVSKSDEDDDELAQEATQSQPKPKSKPKPKARATKAKKLPPADETGDDEPAIEKPKPKPRSSKAKGKKPPEPAIPDDPDPDPELDTVEVKAQPTKSRKAPKANVANGPEPADEAEVAKPVAKKRGRPPKIKASTADNTAHTQDEVAATPLKVALPKLATRQSPAKRARDADTDDEDLSNYLPAARKRAKTTAIPEAKAKAAPKRAKTKAIVVHPDSPKPAPTRKAPPRKKQPQPGALVDPYESDGSAVVLAVKKKPGKVRAATGPSRQDPPSEPVPKIPECPTAAAIKLPPPKQRKEATLGHGSDEDTALGAKVSKSKVAQKTAKSSRAHAKAAPDESEDEGDGEAGGAKASKPKPSQPVKKSVRAPPPAELADEADTEDVATTSKPKAPAIVAKASRPRMKATIAESEEAFDEVDSAQQQSTSKPQPKPRKHATKASIRESEEQEPQQAPAKLTTKKGSTKGSVKRAREKDESAVTVNEPGPARKKAKTTATVELQSDEETLVAQAPPKSSKPDRPIGSTRSLKVKTQTANDPQKLAAELDTHKTKRLPPEIKERINAKPSALLPPPESDDDPIDFLS</sequence>
<feature type="compositionally biased region" description="Low complexity" evidence="1">
    <location>
        <begin position="629"/>
        <end position="638"/>
    </location>
</feature>
<feature type="compositionally biased region" description="Polar residues" evidence="1">
    <location>
        <begin position="732"/>
        <end position="745"/>
    </location>
</feature>
<dbReference type="EMBL" id="KV417483">
    <property type="protein sequence ID" value="KZP33284.1"/>
    <property type="molecule type" value="Genomic_DNA"/>
</dbReference>
<feature type="compositionally biased region" description="Basic residues" evidence="1">
    <location>
        <begin position="667"/>
        <end position="678"/>
    </location>
</feature>
<feature type="compositionally biased region" description="Acidic residues" evidence="1">
    <location>
        <begin position="619"/>
        <end position="628"/>
    </location>
</feature>
<feature type="compositionally biased region" description="Basic residues" evidence="1">
    <location>
        <begin position="332"/>
        <end position="341"/>
    </location>
</feature>
<dbReference type="Proteomes" id="UP000076532">
    <property type="component" value="Unassembled WGS sequence"/>
</dbReference>
<evidence type="ECO:0000313" key="3">
    <source>
        <dbReference type="Proteomes" id="UP000076532"/>
    </source>
</evidence>
<feature type="compositionally biased region" description="Basic and acidic residues" evidence="1">
    <location>
        <begin position="206"/>
        <end position="217"/>
    </location>
</feature>
<gene>
    <name evidence="2" type="ORF">FIBSPDRAFT_882036</name>
</gene>